<keyword evidence="9" id="KW-1185">Reference proteome</keyword>
<evidence type="ECO:0000256" key="3">
    <source>
        <dbReference type="ARBA" id="ARBA00022748"/>
    </source>
</evidence>
<sequence>MPDSFVTVTIIHWSAVAIYALATGCNTAGILFRKERAIRIGFGLVLGGLAIHGAGLLFWWRIVGHGPYIGRFEVLSSQAWLALALFLVFRHFLPRIAVASLLVYPATFLMIAVGLFFAPQARMLPPTLRSVWLVLHVTFYKISVCTLLVALAFSVFFLLRERGGGRWLTRLPDPETMDLLAFRFAGFSFTFWSIAMLAGSIWAYQSWGRFWGWDPIETWSLITWGAFGLYLHLRRFFGWKGARAAYFYLICFLLSVVSLYFTPLLNSSIHSEYFN</sequence>
<dbReference type="InterPro" id="IPR002541">
    <property type="entry name" value="Cyt_c_assembly"/>
</dbReference>
<accession>A0ABN6VYJ3</accession>
<feature type="transmembrane region" description="Helical" evidence="6">
    <location>
        <begin position="44"/>
        <end position="62"/>
    </location>
</feature>
<dbReference type="Pfam" id="PF01578">
    <property type="entry name" value="Cytochrom_C_asm"/>
    <property type="match status" value="1"/>
</dbReference>
<feature type="transmembrane region" description="Helical" evidence="6">
    <location>
        <begin position="180"/>
        <end position="204"/>
    </location>
</feature>
<evidence type="ECO:0000256" key="5">
    <source>
        <dbReference type="ARBA" id="ARBA00023136"/>
    </source>
</evidence>
<keyword evidence="4 6" id="KW-1133">Transmembrane helix</keyword>
<feature type="domain" description="Cytochrome c assembly protein" evidence="7">
    <location>
        <begin position="77"/>
        <end position="270"/>
    </location>
</feature>
<feature type="transmembrane region" description="Helical" evidence="6">
    <location>
        <begin position="96"/>
        <end position="118"/>
    </location>
</feature>
<dbReference type="EMBL" id="AP027151">
    <property type="protein sequence ID" value="BDV44300.1"/>
    <property type="molecule type" value="Genomic_DNA"/>
</dbReference>
<dbReference type="RefSeq" id="WP_282000406.1">
    <property type="nucleotide sequence ID" value="NZ_AP027151.1"/>
</dbReference>
<evidence type="ECO:0000313" key="9">
    <source>
        <dbReference type="Proteomes" id="UP001317705"/>
    </source>
</evidence>
<evidence type="ECO:0000256" key="4">
    <source>
        <dbReference type="ARBA" id="ARBA00022989"/>
    </source>
</evidence>
<evidence type="ECO:0000313" key="8">
    <source>
        <dbReference type="EMBL" id="BDV44300.1"/>
    </source>
</evidence>
<feature type="transmembrane region" description="Helical" evidence="6">
    <location>
        <begin position="216"/>
        <end position="233"/>
    </location>
</feature>
<name>A0ABN6VYJ3_9BACT</name>
<feature type="transmembrane region" description="Helical" evidence="6">
    <location>
        <begin position="245"/>
        <end position="265"/>
    </location>
</feature>
<proteinExistence type="predicted"/>
<feature type="transmembrane region" description="Helical" evidence="6">
    <location>
        <begin position="68"/>
        <end position="89"/>
    </location>
</feature>
<protein>
    <submittedName>
        <fullName evidence="8">Cytochrome c biogenesis protein ResC</fullName>
    </submittedName>
</protein>
<comment type="subcellular location">
    <subcellularLocation>
        <location evidence="1">Membrane</location>
        <topology evidence="1">Multi-pass membrane protein</topology>
    </subcellularLocation>
</comment>
<dbReference type="Proteomes" id="UP001317705">
    <property type="component" value="Chromosome"/>
</dbReference>
<evidence type="ECO:0000256" key="6">
    <source>
        <dbReference type="SAM" id="Phobius"/>
    </source>
</evidence>
<dbReference type="PANTHER" id="PTHR30071:SF1">
    <property type="entry name" value="CYTOCHROME B_B6 PROTEIN-RELATED"/>
    <property type="match status" value="1"/>
</dbReference>
<evidence type="ECO:0000256" key="2">
    <source>
        <dbReference type="ARBA" id="ARBA00022692"/>
    </source>
</evidence>
<reference evidence="8 9" key="1">
    <citation type="submission" date="2022-12" db="EMBL/GenBank/DDBJ databases">
        <title>Polyphasic characterization of Geotalea uranireducens NIT-SL11 newly isolated from a complex of sewage sludge and microbially reduced graphene oxide.</title>
        <authorList>
            <person name="Xie L."/>
            <person name="Yoshida N."/>
            <person name="Meng L."/>
        </authorList>
    </citation>
    <scope>NUCLEOTIDE SEQUENCE [LARGE SCALE GENOMIC DNA]</scope>
    <source>
        <strain evidence="8 9">NIT-SL11</strain>
    </source>
</reference>
<organism evidence="8 9">
    <name type="scientific">Geotalea uraniireducens</name>
    <dbReference type="NCBI Taxonomy" id="351604"/>
    <lineage>
        <taxon>Bacteria</taxon>
        <taxon>Pseudomonadati</taxon>
        <taxon>Thermodesulfobacteriota</taxon>
        <taxon>Desulfuromonadia</taxon>
        <taxon>Geobacterales</taxon>
        <taxon>Geobacteraceae</taxon>
        <taxon>Geotalea</taxon>
    </lineage>
</organism>
<dbReference type="PANTHER" id="PTHR30071">
    <property type="entry name" value="HEME EXPORTER PROTEIN C"/>
    <property type="match status" value="1"/>
</dbReference>
<keyword evidence="5 6" id="KW-0472">Membrane</keyword>
<keyword evidence="3" id="KW-0201">Cytochrome c-type biogenesis</keyword>
<gene>
    <name evidence="8" type="ORF">GURASL_32230</name>
</gene>
<evidence type="ECO:0000256" key="1">
    <source>
        <dbReference type="ARBA" id="ARBA00004141"/>
    </source>
</evidence>
<feature type="transmembrane region" description="Helical" evidence="6">
    <location>
        <begin position="138"/>
        <end position="159"/>
    </location>
</feature>
<evidence type="ECO:0000259" key="7">
    <source>
        <dbReference type="Pfam" id="PF01578"/>
    </source>
</evidence>
<feature type="transmembrane region" description="Helical" evidence="6">
    <location>
        <begin position="12"/>
        <end position="32"/>
    </location>
</feature>
<keyword evidence="2 6" id="KW-0812">Transmembrane</keyword>
<dbReference type="InterPro" id="IPR045062">
    <property type="entry name" value="Cyt_c_biogenesis_CcsA/CcmC"/>
</dbReference>